<dbReference type="OrthoDB" id="9782108at2"/>
<evidence type="ECO:0000256" key="4">
    <source>
        <dbReference type="ARBA" id="ARBA00023163"/>
    </source>
</evidence>
<protein>
    <submittedName>
        <fullName evidence="6">RNA polymerase sigma-70 factor (ECF subfamily)</fullName>
    </submittedName>
</protein>
<organism evidence="6 7">
    <name type="scientific">Prosthecobacter fusiformis</name>
    <dbReference type="NCBI Taxonomy" id="48464"/>
    <lineage>
        <taxon>Bacteria</taxon>
        <taxon>Pseudomonadati</taxon>
        <taxon>Verrucomicrobiota</taxon>
        <taxon>Verrucomicrobiia</taxon>
        <taxon>Verrucomicrobiales</taxon>
        <taxon>Verrucomicrobiaceae</taxon>
        <taxon>Prosthecobacter</taxon>
    </lineage>
</organism>
<keyword evidence="2" id="KW-0805">Transcription regulation</keyword>
<dbReference type="PANTHER" id="PTHR43133">
    <property type="entry name" value="RNA POLYMERASE ECF-TYPE SIGMA FACTO"/>
    <property type="match status" value="1"/>
</dbReference>
<dbReference type="InterPro" id="IPR013324">
    <property type="entry name" value="RNA_pol_sigma_r3/r4-like"/>
</dbReference>
<dbReference type="InterPro" id="IPR014331">
    <property type="entry name" value="RNA_pol_sigma70_ECF_RHOBA"/>
</dbReference>
<dbReference type="GO" id="GO:0016987">
    <property type="term" value="F:sigma factor activity"/>
    <property type="evidence" value="ECO:0007669"/>
    <property type="project" value="UniProtKB-KW"/>
</dbReference>
<evidence type="ECO:0000256" key="2">
    <source>
        <dbReference type="ARBA" id="ARBA00023015"/>
    </source>
</evidence>
<feature type="domain" description="RNA polymerase sigma-70 region 2" evidence="5">
    <location>
        <begin position="17"/>
        <end position="82"/>
    </location>
</feature>
<evidence type="ECO:0000259" key="5">
    <source>
        <dbReference type="Pfam" id="PF04542"/>
    </source>
</evidence>
<name>A0A4R7SPK1_9BACT</name>
<keyword evidence="7" id="KW-1185">Reference proteome</keyword>
<dbReference type="EMBL" id="SOCA01000001">
    <property type="protein sequence ID" value="TDU81130.1"/>
    <property type="molecule type" value="Genomic_DNA"/>
</dbReference>
<evidence type="ECO:0000256" key="1">
    <source>
        <dbReference type="ARBA" id="ARBA00010641"/>
    </source>
</evidence>
<dbReference type="InterPro" id="IPR007627">
    <property type="entry name" value="RNA_pol_sigma70_r2"/>
</dbReference>
<dbReference type="InterPro" id="IPR036388">
    <property type="entry name" value="WH-like_DNA-bd_sf"/>
</dbReference>
<keyword evidence="3" id="KW-0731">Sigma factor</keyword>
<dbReference type="Pfam" id="PF04542">
    <property type="entry name" value="Sigma70_r2"/>
    <property type="match status" value="1"/>
</dbReference>
<sequence>MSPAEAEQHQRFLRTLTAHEPAVRAYVRRLVPSRADADDIMQEVAIVLWDKFGEFKEGAEFRPWAFSIARFKVLSWLRDKGRDRLVLSEEVVDLIAEETAQDDTRLERQRRALESCTQKLEPDQRHLLMQAYQPAASIQSIATTSGRTVAGFYQWLHRIRRLLQDCVQRELAKEEPS</sequence>
<dbReference type="SUPFAM" id="SSF88659">
    <property type="entry name" value="Sigma3 and sigma4 domains of RNA polymerase sigma factors"/>
    <property type="match status" value="1"/>
</dbReference>
<dbReference type="NCBIfam" id="TIGR02937">
    <property type="entry name" value="sigma70-ECF"/>
    <property type="match status" value="1"/>
</dbReference>
<evidence type="ECO:0000313" key="6">
    <source>
        <dbReference type="EMBL" id="TDU81130.1"/>
    </source>
</evidence>
<evidence type="ECO:0000313" key="7">
    <source>
        <dbReference type="Proteomes" id="UP000295662"/>
    </source>
</evidence>
<comment type="similarity">
    <text evidence="1">Belongs to the sigma-70 factor family. ECF subfamily.</text>
</comment>
<gene>
    <name evidence="6" type="ORF">EI77_00432</name>
</gene>
<keyword evidence="4" id="KW-0804">Transcription</keyword>
<dbReference type="InterPro" id="IPR013325">
    <property type="entry name" value="RNA_pol_sigma_r2"/>
</dbReference>
<reference evidence="6 7" key="1">
    <citation type="submission" date="2019-03" db="EMBL/GenBank/DDBJ databases">
        <title>Genomic Encyclopedia of Archaeal and Bacterial Type Strains, Phase II (KMG-II): from individual species to whole genera.</title>
        <authorList>
            <person name="Goeker M."/>
        </authorList>
    </citation>
    <scope>NUCLEOTIDE SEQUENCE [LARGE SCALE GENOMIC DNA]</scope>
    <source>
        <strain evidence="6 7">ATCC 25309</strain>
    </source>
</reference>
<dbReference type="RefSeq" id="WP_133793110.1">
    <property type="nucleotide sequence ID" value="NZ_SOCA01000001.1"/>
</dbReference>
<comment type="caution">
    <text evidence="6">The sequence shown here is derived from an EMBL/GenBank/DDBJ whole genome shotgun (WGS) entry which is preliminary data.</text>
</comment>
<dbReference type="Gene3D" id="1.10.10.10">
    <property type="entry name" value="Winged helix-like DNA-binding domain superfamily/Winged helix DNA-binding domain"/>
    <property type="match status" value="1"/>
</dbReference>
<dbReference type="InterPro" id="IPR039425">
    <property type="entry name" value="RNA_pol_sigma-70-like"/>
</dbReference>
<dbReference type="Proteomes" id="UP000295662">
    <property type="component" value="Unassembled WGS sequence"/>
</dbReference>
<dbReference type="AlphaFoldDB" id="A0A4R7SPK1"/>
<proteinExistence type="inferred from homology"/>
<accession>A0A4R7SPK1</accession>
<dbReference type="SUPFAM" id="SSF88946">
    <property type="entry name" value="Sigma2 domain of RNA polymerase sigma factors"/>
    <property type="match status" value="1"/>
</dbReference>
<dbReference type="NCBIfam" id="TIGR02989">
    <property type="entry name" value="Sig-70_gvs1"/>
    <property type="match status" value="1"/>
</dbReference>
<dbReference type="Gene3D" id="1.10.1740.10">
    <property type="match status" value="1"/>
</dbReference>
<dbReference type="PANTHER" id="PTHR43133:SF51">
    <property type="entry name" value="RNA POLYMERASE SIGMA FACTOR"/>
    <property type="match status" value="1"/>
</dbReference>
<evidence type="ECO:0000256" key="3">
    <source>
        <dbReference type="ARBA" id="ARBA00023082"/>
    </source>
</evidence>
<dbReference type="InterPro" id="IPR014284">
    <property type="entry name" value="RNA_pol_sigma-70_dom"/>
</dbReference>
<dbReference type="GO" id="GO:0006352">
    <property type="term" value="P:DNA-templated transcription initiation"/>
    <property type="evidence" value="ECO:0007669"/>
    <property type="project" value="InterPro"/>
</dbReference>